<dbReference type="Proteomes" id="UP000504630">
    <property type="component" value="Chromosome 10"/>
</dbReference>
<dbReference type="InterPro" id="IPR015919">
    <property type="entry name" value="Cadherin-like_sf"/>
</dbReference>
<dbReference type="FunFam" id="2.60.40.60:FF:000004">
    <property type="entry name" value="Protocadherin 1 gamma 2"/>
    <property type="match status" value="1"/>
</dbReference>
<dbReference type="PROSITE" id="PS00232">
    <property type="entry name" value="CADHERIN_1"/>
    <property type="match status" value="3"/>
</dbReference>
<keyword evidence="6" id="KW-0677">Repeat</keyword>
<evidence type="ECO:0000256" key="4">
    <source>
        <dbReference type="ARBA" id="ARBA00022692"/>
    </source>
</evidence>
<name>A0A6J2QJS7_COTGO</name>
<evidence type="ECO:0000313" key="17">
    <source>
        <dbReference type="RefSeq" id="XP_029297690.1"/>
    </source>
</evidence>
<dbReference type="FunFam" id="2.60.40.60:FF:000001">
    <property type="entry name" value="Protocadherin alpha 2"/>
    <property type="match status" value="1"/>
</dbReference>
<dbReference type="GO" id="GO:0005886">
    <property type="term" value="C:plasma membrane"/>
    <property type="evidence" value="ECO:0007669"/>
    <property type="project" value="UniProtKB-SubCell"/>
</dbReference>
<evidence type="ECO:0000256" key="12">
    <source>
        <dbReference type="PROSITE-ProRule" id="PRU00043"/>
    </source>
</evidence>
<keyword evidence="16" id="KW-1185">Reference proteome</keyword>
<dbReference type="PANTHER" id="PTHR24028">
    <property type="entry name" value="CADHERIN-87A"/>
    <property type="match status" value="1"/>
</dbReference>
<dbReference type="Pfam" id="PF08266">
    <property type="entry name" value="Cadherin_2"/>
    <property type="match status" value="1"/>
</dbReference>
<dbReference type="InterPro" id="IPR050174">
    <property type="entry name" value="Protocadherin/Cadherin-CA"/>
</dbReference>
<protein>
    <submittedName>
        <fullName evidence="17">Protocadherin alpha-3-like</fullName>
    </submittedName>
</protein>
<keyword evidence="7 12" id="KW-0106">Calcium</keyword>
<dbReference type="GO" id="GO:0009653">
    <property type="term" value="P:anatomical structure morphogenesis"/>
    <property type="evidence" value="ECO:0007669"/>
    <property type="project" value="UniProtKB-ARBA"/>
</dbReference>
<comment type="subcellular location">
    <subcellularLocation>
        <location evidence="2">Cell membrane</location>
        <topology evidence="2">Single-pass type I membrane protein</topology>
    </subcellularLocation>
</comment>
<dbReference type="InterPro" id="IPR020894">
    <property type="entry name" value="Cadherin_CS"/>
</dbReference>
<dbReference type="InterPro" id="IPR032455">
    <property type="entry name" value="Cadherin_C"/>
</dbReference>
<dbReference type="GO" id="GO:0007156">
    <property type="term" value="P:homophilic cell adhesion via plasma membrane adhesion molecules"/>
    <property type="evidence" value="ECO:0007669"/>
    <property type="project" value="InterPro"/>
</dbReference>
<dbReference type="Gene3D" id="2.60.40.60">
    <property type="entry name" value="Cadherins"/>
    <property type="match status" value="6"/>
</dbReference>
<keyword evidence="9 13" id="KW-1133">Transmembrane helix</keyword>
<feature type="domain" description="Cadherin" evidence="15">
    <location>
        <begin position="136"/>
        <end position="244"/>
    </location>
</feature>
<dbReference type="Pfam" id="PF16492">
    <property type="entry name" value="Cadherin_C_2"/>
    <property type="match status" value="1"/>
</dbReference>
<dbReference type="PRINTS" id="PR00205">
    <property type="entry name" value="CADHERIN"/>
</dbReference>
<evidence type="ECO:0000256" key="10">
    <source>
        <dbReference type="ARBA" id="ARBA00023136"/>
    </source>
</evidence>
<dbReference type="SMART" id="SM00112">
    <property type="entry name" value="CA"/>
    <property type="match status" value="6"/>
</dbReference>
<keyword evidence="8" id="KW-0130">Cell adhesion</keyword>
<dbReference type="FunFam" id="2.60.40.60:FF:000129">
    <property type="entry name" value="protocadherin alpha-C2 isoform X1"/>
    <property type="match status" value="1"/>
</dbReference>
<evidence type="ECO:0000256" key="11">
    <source>
        <dbReference type="ARBA" id="ARBA00023180"/>
    </source>
</evidence>
<evidence type="ECO:0000256" key="5">
    <source>
        <dbReference type="ARBA" id="ARBA00022729"/>
    </source>
</evidence>
<dbReference type="OrthoDB" id="6252479at2759"/>
<feature type="domain" description="Cadherin" evidence="15">
    <location>
        <begin position="353"/>
        <end position="458"/>
    </location>
</feature>
<dbReference type="InterPro" id="IPR013164">
    <property type="entry name" value="Cadherin_N"/>
</dbReference>
<evidence type="ECO:0000256" key="8">
    <source>
        <dbReference type="ARBA" id="ARBA00022889"/>
    </source>
</evidence>
<proteinExistence type="predicted"/>
<feature type="domain" description="Cadherin" evidence="15">
    <location>
        <begin position="245"/>
        <end position="352"/>
    </location>
</feature>
<evidence type="ECO:0000313" key="16">
    <source>
        <dbReference type="Proteomes" id="UP000504630"/>
    </source>
</evidence>
<dbReference type="KEGG" id="cgob:115014775"/>
<feature type="domain" description="Cadherin" evidence="15">
    <location>
        <begin position="459"/>
        <end position="568"/>
    </location>
</feature>
<organism evidence="16 17">
    <name type="scientific">Cottoperca gobio</name>
    <name type="common">Frogmouth</name>
    <name type="synonym">Aphritis gobio</name>
    <dbReference type="NCBI Taxonomy" id="56716"/>
    <lineage>
        <taxon>Eukaryota</taxon>
        <taxon>Metazoa</taxon>
        <taxon>Chordata</taxon>
        <taxon>Craniata</taxon>
        <taxon>Vertebrata</taxon>
        <taxon>Euteleostomi</taxon>
        <taxon>Actinopterygii</taxon>
        <taxon>Neopterygii</taxon>
        <taxon>Teleostei</taxon>
        <taxon>Neoteleostei</taxon>
        <taxon>Acanthomorphata</taxon>
        <taxon>Eupercaria</taxon>
        <taxon>Perciformes</taxon>
        <taxon>Notothenioidei</taxon>
        <taxon>Bovichtidae</taxon>
        <taxon>Cottoperca</taxon>
    </lineage>
</organism>
<evidence type="ECO:0000256" key="2">
    <source>
        <dbReference type="ARBA" id="ARBA00004251"/>
    </source>
</evidence>
<feature type="transmembrane region" description="Helical" evidence="13">
    <location>
        <begin position="696"/>
        <end position="719"/>
    </location>
</feature>
<dbReference type="FunFam" id="2.60.40.60:FF:000002">
    <property type="entry name" value="Protocadherin alpha 2"/>
    <property type="match status" value="1"/>
</dbReference>
<dbReference type="CDD" id="cd11304">
    <property type="entry name" value="Cadherin_repeat"/>
    <property type="match status" value="6"/>
</dbReference>
<keyword evidence="11" id="KW-0325">Glycoprotein</keyword>
<dbReference type="SUPFAM" id="SSF49313">
    <property type="entry name" value="Cadherin-like"/>
    <property type="match status" value="6"/>
</dbReference>
<feature type="domain" description="Cadherin" evidence="15">
    <location>
        <begin position="29"/>
        <end position="135"/>
    </location>
</feature>
<dbReference type="PANTHER" id="PTHR24028:SF290">
    <property type="entry name" value="PROTOCADHERIN 2 ALPHA A 15-RELATED"/>
    <property type="match status" value="1"/>
</dbReference>
<evidence type="ECO:0000256" key="1">
    <source>
        <dbReference type="ARBA" id="ARBA00003436"/>
    </source>
</evidence>
<dbReference type="FunFam" id="2.60.40.60:FF:000007">
    <property type="entry name" value="Protocadherin alpha 2"/>
    <property type="match status" value="1"/>
</dbReference>
<dbReference type="InParanoid" id="A0A6J2QJS7"/>
<dbReference type="InterPro" id="IPR002126">
    <property type="entry name" value="Cadherin-like_dom"/>
</dbReference>
<dbReference type="PROSITE" id="PS50268">
    <property type="entry name" value="CADHERIN_2"/>
    <property type="match status" value="6"/>
</dbReference>
<accession>A0A6J2QJS7</accession>
<keyword evidence="3" id="KW-1003">Cell membrane</keyword>
<gene>
    <name evidence="17" type="primary">LOC115014775</name>
</gene>
<evidence type="ECO:0000256" key="7">
    <source>
        <dbReference type="ARBA" id="ARBA00022837"/>
    </source>
</evidence>
<dbReference type="Pfam" id="PF00028">
    <property type="entry name" value="Cadherin"/>
    <property type="match status" value="5"/>
</dbReference>
<dbReference type="GO" id="GO:0005509">
    <property type="term" value="F:calcium ion binding"/>
    <property type="evidence" value="ECO:0007669"/>
    <property type="project" value="UniProtKB-UniRule"/>
</dbReference>
<evidence type="ECO:0000259" key="15">
    <source>
        <dbReference type="PROSITE" id="PS50268"/>
    </source>
</evidence>
<keyword evidence="5 14" id="KW-0732">Signal</keyword>
<evidence type="ECO:0000256" key="9">
    <source>
        <dbReference type="ARBA" id="ARBA00022989"/>
    </source>
</evidence>
<reference evidence="17" key="1">
    <citation type="submission" date="2025-08" db="UniProtKB">
        <authorList>
            <consortium name="RefSeq"/>
        </authorList>
    </citation>
    <scope>IDENTIFICATION</scope>
</reference>
<feature type="signal peptide" evidence="14">
    <location>
        <begin position="1"/>
        <end position="31"/>
    </location>
</feature>
<sequence length="779" mass="86452">MEQRGRTAWTERQFWFAFTVVLDILLSGASAQIRYSISEEVQDATVVGNIAKDLGLDKSALRDRGYRIVTGSTEPLFEVNQDDGILYVKRRIDREEVCDRTSPCLINLKTVLENPLEIHYVAVEILDINDHSPVFPEKEKRLEISESALPGARFQLQAARDPDVGQFSIQQYRLSHNEYFRLEVKDRGEDRKVPFLVLQKQLDRERAGKHKLRLTAVDGGKPVKSGAIEIIVDVLDVNDNSPVFAKEFYSATLEENVPVGTVVIQVNATDLDQGANSEIIYSFGNEVDSKLLDVFSIDANTGEIKVIGKIDFEVSKSYEIDIQASDKGQAPLTTDKSVMITVIDVNDNAPEIEVTSLSSSIKEDSKIGTTVALISVSDLDSGINGKVICTIKEDVPFTLAPSLQENMYAVVTRSQLDREIVRQFVFTIIAKDTGDPSFSTEKTMSVVVSDVNDNIPVFSSSPYVFYMTENNSPGASVFSVKAFDHDEQENALISYHILRDGSEGNKLISFLNINSETGDILALKSFDFETLKKFQFQVVASDSGTPSLSNNVTVNVFILDQNDNAPVILYPVSSNGSAEGVEEIPRNVNAGHLVTKVRAYDADIGYNGWLLFSLQEVSDHSLFALDRYTGRIRTLRSFTETDVAEHKLLILVKDNGNVSLSATATVVVKVVEPKEAFAASDVKSATKDDEGDNVTFYLMITLGSVSTLFLISIIVLIAMQCSKSTDYTSKYLQEPNYDGTLCHSIQYRSGEKRYMLVGPRNEYRIYYSPGQPCQYTNAS</sequence>
<feature type="domain" description="Cadherin" evidence="15">
    <location>
        <begin position="583"/>
        <end position="682"/>
    </location>
</feature>
<dbReference type="FunFam" id="2.60.40.60:FF:000006">
    <property type="entry name" value="Protocadherin alpha 2"/>
    <property type="match status" value="1"/>
</dbReference>
<evidence type="ECO:0000256" key="13">
    <source>
        <dbReference type="SAM" id="Phobius"/>
    </source>
</evidence>
<keyword evidence="10 13" id="KW-0472">Membrane</keyword>
<evidence type="ECO:0000256" key="3">
    <source>
        <dbReference type="ARBA" id="ARBA00022475"/>
    </source>
</evidence>
<evidence type="ECO:0000256" key="14">
    <source>
        <dbReference type="SAM" id="SignalP"/>
    </source>
</evidence>
<comment type="function">
    <text evidence="1">Potential calcium-dependent cell-adhesion protein. May be involved in the establishment and maintenance of specific neuronal connections in the brain.</text>
</comment>
<dbReference type="GeneID" id="115014775"/>
<keyword evidence="4 13" id="KW-0812">Transmembrane</keyword>
<dbReference type="AlphaFoldDB" id="A0A6J2QJS7"/>
<feature type="chain" id="PRO_5026677041" evidence="14">
    <location>
        <begin position="32"/>
        <end position="779"/>
    </location>
</feature>
<dbReference type="RefSeq" id="XP_029297690.1">
    <property type="nucleotide sequence ID" value="XM_029441830.1"/>
</dbReference>
<evidence type="ECO:0000256" key="6">
    <source>
        <dbReference type="ARBA" id="ARBA00022737"/>
    </source>
</evidence>